<comment type="cofactor">
    <cofactor evidence="1 4">
        <name>pyridoxal 5'-phosphate</name>
        <dbReference type="ChEBI" id="CHEBI:597326"/>
    </cofactor>
</comment>
<dbReference type="InterPro" id="IPR015424">
    <property type="entry name" value="PyrdxlP-dep_Trfase"/>
</dbReference>
<evidence type="ECO:0000256" key="3">
    <source>
        <dbReference type="ARBA" id="ARBA00044507"/>
    </source>
</evidence>
<dbReference type="Proteomes" id="UP001138709">
    <property type="component" value="Unassembled WGS sequence"/>
</dbReference>
<reference evidence="5" key="2">
    <citation type="journal article" date="2021" name="Syst. Appl. Microbiol.">
        <title>Roseomonas hellenica sp. nov., isolated from roots of wild-growing Alkanna tinctoria.</title>
        <authorList>
            <person name="Rat A."/>
            <person name="Naranjo H.D."/>
            <person name="Lebbe L."/>
            <person name="Cnockaert M."/>
            <person name="Krigas N."/>
            <person name="Grigoriadou K."/>
            <person name="Maloupa E."/>
            <person name="Willems A."/>
        </authorList>
    </citation>
    <scope>NUCLEOTIDE SEQUENCE</scope>
    <source>
        <strain evidence="5">LMG 31228</strain>
    </source>
</reference>
<dbReference type="Gene3D" id="3.40.640.10">
    <property type="entry name" value="Type I PLP-dependent aspartate aminotransferase-like (Major domain)"/>
    <property type="match status" value="1"/>
</dbReference>
<dbReference type="PANTHER" id="PTHR32328">
    <property type="entry name" value="L-SERYL-TRNA(SEC) SELENIUM TRANSFERASE"/>
    <property type="match status" value="1"/>
</dbReference>
<dbReference type="SUPFAM" id="SSF53383">
    <property type="entry name" value="PLP-dependent transferases"/>
    <property type="match status" value="1"/>
</dbReference>
<dbReference type="InterPro" id="IPR018319">
    <property type="entry name" value="SelA-like"/>
</dbReference>
<comment type="similarity">
    <text evidence="3">Belongs to the SelA family.</text>
</comment>
<reference evidence="5" key="1">
    <citation type="submission" date="2020-01" db="EMBL/GenBank/DDBJ databases">
        <authorList>
            <person name="Rat A."/>
        </authorList>
    </citation>
    <scope>NUCLEOTIDE SEQUENCE</scope>
    <source>
        <strain evidence="5">LMG 31228</strain>
    </source>
</reference>
<comment type="caution">
    <text evidence="5">The sequence shown here is derived from an EMBL/GenBank/DDBJ whole genome shotgun (WGS) entry which is preliminary data.</text>
</comment>
<dbReference type="InterPro" id="IPR015421">
    <property type="entry name" value="PyrdxlP-dep_Trfase_major"/>
</dbReference>
<protein>
    <submittedName>
        <fullName evidence="5">Aminotransferase class V-fold PLP-dependent enzyme</fullName>
    </submittedName>
</protein>
<keyword evidence="5" id="KW-0808">Transferase</keyword>
<dbReference type="PANTHER" id="PTHR32328:SF0">
    <property type="entry name" value="L-SERYL-TRNA(SEC) SELENIUM TRANSFERASE"/>
    <property type="match status" value="1"/>
</dbReference>
<evidence type="ECO:0000256" key="1">
    <source>
        <dbReference type="ARBA" id="ARBA00001933"/>
    </source>
</evidence>
<keyword evidence="6" id="KW-1185">Reference proteome</keyword>
<feature type="modified residue" description="N6-(pyridoxal phosphate)lysine" evidence="4">
    <location>
        <position position="218"/>
    </location>
</feature>
<dbReference type="Pfam" id="PF03841">
    <property type="entry name" value="SelA"/>
    <property type="match status" value="1"/>
</dbReference>
<evidence type="ECO:0000256" key="2">
    <source>
        <dbReference type="ARBA" id="ARBA00022898"/>
    </source>
</evidence>
<evidence type="ECO:0000313" key="5">
    <source>
        <dbReference type="EMBL" id="MBR0681283.1"/>
    </source>
</evidence>
<keyword evidence="2 4" id="KW-0663">Pyridoxal phosphate</keyword>
<gene>
    <name evidence="5" type="ORF">GXW74_12375</name>
</gene>
<organism evidence="5 6">
    <name type="scientific">Neoroseomonas eburnea</name>
    <dbReference type="NCBI Taxonomy" id="1346889"/>
    <lineage>
        <taxon>Bacteria</taxon>
        <taxon>Pseudomonadati</taxon>
        <taxon>Pseudomonadota</taxon>
        <taxon>Alphaproteobacteria</taxon>
        <taxon>Acetobacterales</taxon>
        <taxon>Acetobacteraceae</taxon>
        <taxon>Neoroseomonas</taxon>
    </lineage>
</organism>
<dbReference type="GO" id="GO:0008483">
    <property type="term" value="F:transaminase activity"/>
    <property type="evidence" value="ECO:0007669"/>
    <property type="project" value="UniProtKB-KW"/>
</dbReference>
<evidence type="ECO:0000256" key="4">
    <source>
        <dbReference type="PIRSR" id="PIRSR618319-50"/>
    </source>
</evidence>
<evidence type="ECO:0000313" key="6">
    <source>
        <dbReference type="Proteomes" id="UP001138709"/>
    </source>
</evidence>
<proteinExistence type="inferred from homology"/>
<dbReference type="EMBL" id="JAAEDL010000010">
    <property type="protein sequence ID" value="MBR0681283.1"/>
    <property type="molecule type" value="Genomic_DNA"/>
</dbReference>
<accession>A0A9X9XC47</accession>
<keyword evidence="5" id="KW-0032">Aminotransferase</keyword>
<dbReference type="GO" id="GO:0004125">
    <property type="term" value="F:L-seryl-tRNA(Sec) selenium transferase activity"/>
    <property type="evidence" value="ECO:0007669"/>
    <property type="project" value="TreeGrafter"/>
</dbReference>
<name>A0A9X9XC47_9PROT</name>
<dbReference type="RefSeq" id="WP_211846813.1">
    <property type="nucleotide sequence ID" value="NZ_JAAEDL010000010.1"/>
</dbReference>
<dbReference type="AlphaFoldDB" id="A0A9X9XC47"/>
<sequence length="394" mass="40811">MSADGLYARLGVPRIINAYGTNTRLSGGMMAPEVIAAMAEASRACVEMHHLQAAASRVIAAETGAEAGIVTSGAAAALLLGAAACMARLDPAAMNRLPDATGLPNEFVVLRSQRNMYDRALRAAGGRIVEVGIPDRLSGPGVRDASAGEVAEAITERTAAVYHLAGGNAEPPLPEIVRVAHARGVPVLVDAAAQLPPAENLRRFIEDGADLVCFSGGKAIGGPQASGILAGRRDLVSSALAQMLDLDLPEDQFVAPAEFAALNQLRFLPHHGIGRAAKAGKEEIAGLIVALQRFATEDPAALTARWTARLAALRDAVPGAVLVPDGAKPGLPLLELRFADRTAAVRAEAALRARDPAVHVDASRIRRGVLAVNPIALDDDDLPLLAAALKECCA</sequence>